<feature type="compositionally biased region" description="Basic and acidic residues" evidence="1">
    <location>
        <begin position="218"/>
        <end position="230"/>
    </location>
</feature>
<feature type="compositionally biased region" description="Low complexity" evidence="1">
    <location>
        <begin position="297"/>
        <end position="309"/>
    </location>
</feature>
<comment type="caution">
    <text evidence="3">The sequence shown here is derived from an EMBL/GenBank/DDBJ whole genome shotgun (WGS) entry which is preliminary data.</text>
</comment>
<accession>A0A8J4TSE3</accession>
<protein>
    <submittedName>
        <fullName evidence="3">Protein FAM</fullName>
    </submittedName>
</protein>
<dbReference type="OrthoDB" id="10028183at2759"/>
<evidence type="ECO:0000259" key="2">
    <source>
        <dbReference type="Pfam" id="PF14161"/>
    </source>
</evidence>
<dbReference type="PANTHER" id="PTHR14758:SF4">
    <property type="entry name" value="PROTEIN FAM110A"/>
    <property type="match status" value="1"/>
</dbReference>
<dbReference type="Pfam" id="PF14161">
    <property type="entry name" value="FAM110_N"/>
    <property type="match status" value="1"/>
</dbReference>
<evidence type="ECO:0000313" key="3">
    <source>
        <dbReference type="EMBL" id="KAF5903476.1"/>
    </source>
</evidence>
<feature type="domain" description="Centrosome-associated FAM110 N-terminal" evidence="2">
    <location>
        <begin position="13"/>
        <end position="103"/>
    </location>
</feature>
<dbReference type="InterPro" id="IPR025740">
    <property type="entry name" value="FAM110"/>
</dbReference>
<evidence type="ECO:0000313" key="4">
    <source>
        <dbReference type="Proteomes" id="UP000727407"/>
    </source>
</evidence>
<feature type="compositionally biased region" description="Polar residues" evidence="1">
    <location>
        <begin position="170"/>
        <end position="183"/>
    </location>
</feature>
<dbReference type="AlphaFoldDB" id="A0A8J4TSE3"/>
<feature type="compositionally biased region" description="Low complexity" evidence="1">
    <location>
        <begin position="113"/>
        <end position="144"/>
    </location>
</feature>
<organism evidence="3 4">
    <name type="scientific">Clarias magur</name>
    <name type="common">Asian catfish</name>
    <name type="synonym">Macropteronotus magur</name>
    <dbReference type="NCBI Taxonomy" id="1594786"/>
    <lineage>
        <taxon>Eukaryota</taxon>
        <taxon>Metazoa</taxon>
        <taxon>Chordata</taxon>
        <taxon>Craniata</taxon>
        <taxon>Vertebrata</taxon>
        <taxon>Euteleostomi</taxon>
        <taxon>Actinopterygii</taxon>
        <taxon>Neopterygii</taxon>
        <taxon>Teleostei</taxon>
        <taxon>Ostariophysi</taxon>
        <taxon>Siluriformes</taxon>
        <taxon>Clariidae</taxon>
        <taxon>Clarias</taxon>
    </lineage>
</organism>
<sequence>MSVETLRPSDGRLAFTSAMPLRILNKGPDYFRRILEPGARKLSAVERLEADKAKYVKSQQVALTRQEPIKPPVIRKPLMSPAMMLHTPPARKVPRRPSDTENGGQGPCRATPLNLDALNNLINISDVPHSSSPAPNSPSPSTMSGQSAEPQQICGFNGHFLLKPASSCTSSLLNSHVQPSSLASPTSEPSHRPPPVPARVSRVPVQSNYSSRNPVTVRRVDVRPQAEIRKPQRMPLQSQSKPLQPQPKPRQTPQPQAPPPPTPSFKSPSLPLHSSSSPCVPSSPLLLRAAMLPPASPACTRLSSTSSRGSARRRPSLHRSKSDLSDRYAQRDIIPKAACEICSASSIEESMRRKDLHTLAQPHSQQAAERTGGRKQVASCWVKLTVKHAEWLLALLAQLQIYNFHSVRGEINLPLLSHCS</sequence>
<dbReference type="InterPro" id="IPR025739">
    <property type="entry name" value="FAM110_N"/>
</dbReference>
<keyword evidence="4" id="KW-1185">Reference proteome</keyword>
<name>A0A8J4TSE3_CLAMG</name>
<feature type="compositionally biased region" description="Basic residues" evidence="1">
    <location>
        <begin position="310"/>
        <end position="319"/>
    </location>
</feature>
<reference evidence="3" key="1">
    <citation type="submission" date="2020-07" db="EMBL/GenBank/DDBJ databases">
        <title>Clarias magur genome sequencing, assembly and annotation.</title>
        <authorList>
            <person name="Kushwaha B."/>
            <person name="Kumar R."/>
            <person name="Das P."/>
            <person name="Joshi C.G."/>
            <person name="Kumar D."/>
            <person name="Nagpure N.S."/>
            <person name="Pandey M."/>
            <person name="Agarwal S."/>
            <person name="Srivastava S."/>
            <person name="Singh M."/>
            <person name="Sahoo L."/>
            <person name="Jayasankar P."/>
            <person name="Meher P.K."/>
            <person name="Koringa P.G."/>
            <person name="Iquebal M.A."/>
            <person name="Das S.P."/>
            <person name="Bit A."/>
            <person name="Patnaik S."/>
            <person name="Patel N."/>
            <person name="Shah T.M."/>
            <person name="Hinsu A."/>
            <person name="Jena J.K."/>
        </authorList>
    </citation>
    <scope>NUCLEOTIDE SEQUENCE</scope>
    <source>
        <strain evidence="3">CIFAMagur01</strain>
        <tissue evidence="3">Testis</tissue>
    </source>
</reference>
<proteinExistence type="predicted"/>
<feature type="compositionally biased region" description="Low complexity" evidence="1">
    <location>
        <begin position="264"/>
        <end position="280"/>
    </location>
</feature>
<feature type="region of interest" description="Disordered" evidence="1">
    <location>
        <begin position="170"/>
        <end position="280"/>
    </location>
</feature>
<dbReference type="PANTHER" id="PTHR14758">
    <property type="entry name" value="AGAP005440-PA"/>
    <property type="match status" value="1"/>
</dbReference>
<feature type="compositionally biased region" description="Pro residues" evidence="1">
    <location>
        <begin position="244"/>
        <end position="263"/>
    </location>
</feature>
<dbReference type="EMBL" id="QNUK01000072">
    <property type="protein sequence ID" value="KAF5903476.1"/>
    <property type="molecule type" value="Genomic_DNA"/>
</dbReference>
<evidence type="ECO:0000256" key="1">
    <source>
        <dbReference type="SAM" id="MobiDB-lite"/>
    </source>
</evidence>
<gene>
    <name evidence="3" type="ORF">DAT39_006850</name>
</gene>
<feature type="region of interest" description="Disordered" evidence="1">
    <location>
        <begin position="85"/>
        <end position="151"/>
    </location>
</feature>
<dbReference type="Proteomes" id="UP000727407">
    <property type="component" value="Unassembled WGS sequence"/>
</dbReference>
<feature type="region of interest" description="Disordered" evidence="1">
    <location>
        <begin position="297"/>
        <end position="326"/>
    </location>
</feature>